<dbReference type="Proteomes" id="UP000002624">
    <property type="component" value="Unassembled WGS sequence"/>
</dbReference>
<dbReference type="AlphaFoldDB" id="C6HG68"/>
<organism evidence="1 2">
    <name type="scientific">Ajellomyces capsulatus (strain H143)</name>
    <name type="common">Darling's disease fungus</name>
    <name type="synonym">Histoplasma capsulatum</name>
    <dbReference type="NCBI Taxonomy" id="544712"/>
    <lineage>
        <taxon>Eukaryota</taxon>
        <taxon>Fungi</taxon>
        <taxon>Dikarya</taxon>
        <taxon>Ascomycota</taxon>
        <taxon>Pezizomycotina</taxon>
        <taxon>Eurotiomycetes</taxon>
        <taxon>Eurotiomycetidae</taxon>
        <taxon>Onygenales</taxon>
        <taxon>Ajellomycetaceae</taxon>
        <taxon>Histoplasma</taxon>
    </lineage>
</organism>
<proteinExistence type="predicted"/>
<name>C6HG68_AJECH</name>
<reference evidence="2" key="1">
    <citation type="submission" date="2009-05" db="EMBL/GenBank/DDBJ databases">
        <title>The genome sequence of Ajellomyces capsulatus strain H143.</title>
        <authorList>
            <person name="Champion M."/>
            <person name="Cuomo C.A."/>
            <person name="Ma L.-J."/>
            <person name="Henn M.R."/>
            <person name="Sil A."/>
            <person name="Goldman B."/>
            <person name="Young S.K."/>
            <person name="Kodira C.D."/>
            <person name="Zeng Q."/>
            <person name="Koehrsen M."/>
            <person name="Alvarado L."/>
            <person name="Berlin A.M."/>
            <person name="Borenstein D."/>
            <person name="Chen Z."/>
            <person name="Engels R."/>
            <person name="Freedman E."/>
            <person name="Gellesch M."/>
            <person name="Goldberg J."/>
            <person name="Griggs A."/>
            <person name="Gujja S."/>
            <person name="Heiman D.I."/>
            <person name="Hepburn T.A."/>
            <person name="Howarth C."/>
            <person name="Jen D."/>
            <person name="Larson L."/>
            <person name="Lewis B."/>
            <person name="Mehta T."/>
            <person name="Park D."/>
            <person name="Pearson M."/>
            <person name="Roberts A."/>
            <person name="Saif S."/>
            <person name="Shea T.D."/>
            <person name="Shenoy N."/>
            <person name="Sisk P."/>
            <person name="Stolte C."/>
            <person name="Sykes S."/>
            <person name="Walk T."/>
            <person name="White J."/>
            <person name="Yandava C."/>
            <person name="Klein B."/>
            <person name="McEwen J.G."/>
            <person name="Puccia R."/>
            <person name="Goldman G.H."/>
            <person name="Felipe M.S."/>
            <person name="Nino-Vega G."/>
            <person name="San-Blas G."/>
            <person name="Taylor J.W."/>
            <person name="Mendoza L."/>
            <person name="Galagan J.E."/>
            <person name="Nusbaum C."/>
            <person name="Birren B.W."/>
        </authorList>
    </citation>
    <scope>NUCLEOTIDE SEQUENCE [LARGE SCALE GENOMIC DNA]</scope>
    <source>
        <strain evidence="2">H143</strain>
    </source>
</reference>
<dbReference type="VEuPathDB" id="FungiDB:HCDG_05408"/>
<accession>C6HG68</accession>
<dbReference type="HOGENOM" id="CLU_2885269_0_0_1"/>
<protein>
    <submittedName>
        <fullName evidence="1">Uncharacterized protein</fullName>
    </submittedName>
</protein>
<evidence type="ECO:0000313" key="1">
    <source>
        <dbReference type="EMBL" id="EER40819.1"/>
    </source>
</evidence>
<dbReference type="EMBL" id="GG692425">
    <property type="protein sequence ID" value="EER40819.1"/>
    <property type="molecule type" value="Genomic_DNA"/>
</dbReference>
<evidence type="ECO:0000313" key="2">
    <source>
        <dbReference type="Proteomes" id="UP000002624"/>
    </source>
</evidence>
<sequence>MQKFSASVNFTISTSNLPRIIILSITMPWPIISARLAKKQLELEVRDGYLLHTTMKQKNVSEN</sequence>
<gene>
    <name evidence="1" type="ORF">HCDG_05408</name>
</gene>